<protein>
    <submittedName>
        <fullName evidence="1">Uncharacterized protein</fullName>
    </submittedName>
</protein>
<sequence length="62" mass="6674">MKGDAKTDLHSRKLVLGEPNHDAKIMRLRINHAAPLAHSAGYRLGRNSVAPSDNSVGLASAW</sequence>
<dbReference type="EMBL" id="KP795609">
    <property type="protein sequence ID" value="AKN38676.1"/>
    <property type="molecule type" value="Genomic_DNA"/>
</dbReference>
<proteinExistence type="predicted"/>
<evidence type="ECO:0000313" key="1">
    <source>
        <dbReference type="EMBL" id="AKN38676.1"/>
    </source>
</evidence>
<accession>A0A0H3ZYZ1</accession>
<dbReference type="AlphaFoldDB" id="A0A0H3ZYZ1"/>
<organism evidence="1">
    <name type="scientific">Vibrio splendidus</name>
    <dbReference type="NCBI Taxonomy" id="29497"/>
    <lineage>
        <taxon>Bacteria</taxon>
        <taxon>Pseudomonadati</taxon>
        <taxon>Pseudomonadota</taxon>
        <taxon>Gammaproteobacteria</taxon>
        <taxon>Vibrionales</taxon>
        <taxon>Vibrionaceae</taxon>
        <taxon>Vibrio</taxon>
    </lineage>
</organism>
<name>A0A0H3ZYZ1_VIBSP</name>
<reference evidence="1" key="1">
    <citation type="journal article" date="2015" name="MBio">
        <title>Eco-Evolutionary Dynamics of Episomes among Ecologically Cohesive Bacterial Populations.</title>
        <authorList>
            <person name="Xue H."/>
            <person name="Cordero O.X."/>
            <person name="Camas F.M."/>
            <person name="Trimble W."/>
            <person name="Meyer F."/>
            <person name="Guglielmini J."/>
            <person name="Rocha E.P."/>
            <person name="Polz M.F."/>
        </authorList>
    </citation>
    <scope>NUCLEOTIDE SEQUENCE</scope>
    <source>
        <strain evidence="1">ZS_138</strain>
    </source>
</reference>